<evidence type="ECO:0000256" key="7">
    <source>
        <dbReference type="PROSITE-ProRule" id="PRU00042"/>
    </source>
</evidence>
<sequence length="486" mass="52600">MSTHHSGAAVAACGTCGRGCASKQSLTTHMFVHHNGTAPVTCATCEVGFGSSAVLQRHMFVHHNGTAPVTCATCEVGFGYRGELKRHMFAHTPSMSDGATTQLFACPKFTAAQEAVFTSLTRNLLLPLAALPSKLVSLLDSILKEWPDLVSSEAETADGSRARVSIMRAHRKKAVGGIVHAVRTFDGTDRAALECFSVNTSNPYYEPVVGAVEGQGGGGEVSVVWGGTAASDEDIAAGLYSFLFAQIEERSILSFDAGVNAATHFEFVNATTRLREPPVAALTKALADIFRDYTDTEIAKRELQSERASSEILEQFRIKHSGCKVRPEDVRLALHDVRRTSDGALFLIAGRCVAASQVKKGGNGVPFGPRLVHVGETRHWVWCAAPEGVVSHMVFQEKAEGADEGRFLSMSRESKRLANGTREHTGRLRVRHVAPDGQATSYSIGAFLTRTHSHGYTHWCTSDHRRLKGENTVRLLVNCAKMLNIR</sequence>
<evidence type="ECO:0000256" key="5">
    <source>
        <dbReference type="ARBA" id="ARBA00022833"/>
    </source>
</evidence>
<dbReference type="PROSITE" id="PS50157">
    <property type="entry name" value="ZINC_FINGER_C2H2_2"/>
    <property type="match status" value="3"/>
</dbReference>
<feature type="domain" description="C2H2-type" evidence="8">
    <location>
        <begin position="40"/>
        <end position="68"/>
    </location>
</feature>
<keyword evidence="5" id="KW-0862">Zinc</keyword>
<evidence type="ECO:0000256" key="4">
    <source>
        <dbReference type="ARBA" id="ARBA00022771"/>
    </source>
</evidence>
<comment type="caution">
    <text evidence="9">The sequence shown here is derived from an EMBL/GenBank/DDBJ whole genome shotgun (WGS) entry which is preliminary data.</text>
</comment>
<dbReference type="InterPro" id="IPR050888">
    <property type="entry name" value="ZnF_C2H2-type_TF"/>
</dbReference>
<dbReference type="PANTHER" id="PTHR24406">
    <property type="entry name" value="TRANSCRIPTIONAL REPRESSOR CTCFL-RELATED"/>
    <property type="match status" value="1"/>
</dbReference>
<dbReference type="SMART" id="SM00355">
    <property type="entry name" value="ZnF_C2H2"/>
    <property type="match status" value="3"/>
</dbReference>
<dbReference type="EMBL" id="BRYB01002129">
    <property type="protein sequence ID" value="GMI40124.1"/>
    <property type="molecule type" value="Genomic_DNA"/>
</dbReference>
<organism evidence="9 10">
    <name type="scientific">Tetraparma gracilis</name>
    <dbReference type="NCBI Taxonomy" id="2962635"/>
    <lineage>
        <taxon>Eukaryota</taxon>
        <taxon>Sar</taxon>
        <taxon>Stramenopiles</taxon>
        <taxon>Ochrophyta</taxon>
        <taxon>Bolidophyceae</taxon>
        <taxon>Parmales</taxon>
        <taxon>Triparmaceae</taxon>
        <taxon>Tetraparma</taxon>
    </lineage>
</organism>
<keyword evidence="4 7" id="KW-0863">Zinc-finger</keyword>
<dbReference type="PROSITE" id="PS00028">
    <property type="entry name" value="ZINC_FINGER_C2H2_1"/>
    <property type="match status" value="3"/>
</dbReference>
<evidence type="ECO:0000256" key="1">
    <source>
        <dbReference type="ARBA" id="ARBA00004123"/>
    </source>
</evidence>
<evidence type="ECO:0000259" key="8">
    <source>
        <dbReference type="PROSITE" id="PS50157"/>
    </source>
</evidence>
<accession>A0ABQ6N5D7</accession>
<keyword evidence="2" id="KW-0479">Metal-binding</keyword>
<dbReference type="Gene3D" id="3.30.160.60">
    <property type="entry name" value="Classic Zinc Finger"/>
    <property type="match status" value="2"/>
</dbReference>
<feature type="domain" description="C2H2-type" evidence="8">
    <location>
        <begin position="69"/>
        <end position="96"/>
    </location>
</feature>
<dbReference type="InterPro" id="IPR036236">
    <property type="entry name" value="Znf_C2H2_sf"/>
</dbReference>
<evidence type="ECO:0000256" key="3">
    <source>
        <dbReference type="ARBA" id="ARBA00022737"/>
    </source>
</evidence>
<protein>
    <recommendedName>
        <fullName evidence="8">C2H2-type domain-containing protein</fullName>
    </recommendedName>
</protein>
<feature type="domain" description="C2H2-type" evidence="8">
    <location>
        <begin position="11"/>
        <end position="39"/>
    </location>
</feature>
<feature type="non-terminal residue" evidence="9">
    <location>
        <position position="486"/>
    </location>
</feature>
<keyword evidence="10" id="KW-1185">Reference proteome</keyword>
<name>A0ABQ6N5D7_9STRA</name>
<evidence type="ECO:0000313" key="9">
    <source>
        <dbReference type="EMBL" id="GMI40124.1"/>
    </source>
</evidence>
<dbReference type="SUPFAM" id="SSF57667">
    <property type="entry name" value="beta-beta-alpha zinc fingers"/>
    <property type="match status" value="2"/>
</dbReference>
<keyword evidence="6" id="KW-0539">Nucleus</keyword>
<evidence type="ECO:0000313" key="10">
    <source>
        <dbReference type="Proteomes" id="UP001165060"/>
    </source>
</evidence>
<evidence type="ECO:0000256" key="2">
    <source>
        <dbReference type="ARBA" id="ARBA00022723"/>
    </source>
</evidence>
<gene>
    <name evidence="9" type="ORF">TeGR_g11530</name>
</gene>
<dbReference type="Proteomes" id="UP001165060">
    <property type="component" value="Unassembled WGS sequence"/>
</dbReference>
<evidence type="ECO:0000256" key="6">
    <source>
        <dbReference type="ARBA" id="ARBA00023242"/>
    </source>
</evidence>
<comment type="subcellular location">
    <subcellularLocation>
        <location evidence="1">Nucleus</location>
    </subcellularLocation>
</comment>
<keyword evidence="3" id="KW-0677">Repeat</keyword>
<proteinExistence type="predicted"/>
<dbReference type="InterPro" id="IPR013087">
    <property type="entry name" value="Znf_C2H2_type"/>
</dbReference>
<reference evidence="9 10" key="1">
    <citation type="journal article" date="2023" name="Commun. Biol.">
        <title>Genome analysis of Parmales, the sister group of diatoms, reveals the evolutionary specialization of diatoms from phago-mixotrophs to photoautotrophs.</title>
        <authorList>
            <person name="Ban H."/>
            <person name="Sato S."/>
            <person name="Yoshikawa S."/>
            <person name="Yamada K."/>
            <person name="Nakamura Y."/>
            <person name="Ichinomiya M."/>
            <person name="Sato N."/>
            <person name="Blanc-Mathieu R."/>
            <person name="Endo H."/>
            <person name="Kuwata A."/>
            <person name="Ogata H."/>
        </authorList>
    </citation>
    <scope>NUCLEOTIDE SEQUENCE [LARGE SCALE GENOMIC DNA]</scope>
</reference>